<evidence type="ECO:0000313" key="2">
    <source>
        <dbReference type="Proteomes" id="UP000215127"/>
    </source>
</evidence>
<organism evidence="1 2">
    <name type="scientific">Zymoseptoria tritici (strain ST99CH_3D7)</name>
    <dbReference type="NCBI Taxonomy" id="1276538"/>
    <lineage>
        <taxon>Eukaryota</taxon>
        <taxon>Fungi</taxon>
        <taxon>Dikarya</taxon>
        <taxon>Ascomycota</taxon>
        <taxon>Pezizomycotina</taxon>
        <taxon>Dothideomycetes</taxon>
        <taxon>Dothideomycetidae</taxon>
        <taxon>Mycosphaerellales</taxon>
        <taxon>Mycosphaerellaceae</taxon>
        <taxon>Zymoseptoria</taxon>
    </lineage>
</organism>
<keyword evidence="2" id="KW-1185">Reference proteome</keyword>
<protein>
    <submittedName>
        <fullName evidence="1">Uncharacterized protein</fullName>
    </submittedName>
</protein>
<dbReference type="AlphaFoldDB" id="A0A1X7S703"/>
<accession>A0A1X7S703</accession>
<dbReference type="PANTHER" id="PTHR38790:SF9">
    <property type="entry name" value="F-BOX DOMAIN-CONTAINING PROTEIN"/>
    <property type="match status" value="1"/>
</dbReference>
<gene>
    <name evidence="1" type="ORF">ZT3D7_G10152</name>
</gene>
<dbReference type="Proteomes" id="UP000215127">
    <property type="component" value="Chromosome 11"/>
</dbReference>
<reference evidence="1 2" key="1">
    <citation type="submission" date="2016-06" db="EMBL/GenBank/DDBJ databases">
        <authorList>
            <person name="Kjaerup R.B."/>
            <person name="Dalgaard T.S."/>
            <person name="Juul-Madsen H.R."/>
        </authorList>
    </citation>
    <scope>NUCLEOTIDE SEQUENCE [LARGE SCALE GENOMIC DNA]</scope>
</reference>
<dbReference type="PANTHER" id="PTHR38790">
    <property type="entry name" value="2EXR DOMAIN-CONTAINING PROTEIN-RELATED"/>
    <property type="match status" value="1"/>
</dbReference>
<sequence>MKISGNTTRRHPGVFAAETTMASLRPVFINQEPSSMSPEDQGSPTQRERTLTFENMPAEVRNIIYAMALTSPSEESNSILTAYLNLSFNERREPTREDIKRDQRPQAVRPLASQLLRVSRSVNQEATPILYGTNLLSVDAEQLKKFFDTIGASIKYLRHIEIELRNYGYQSEVKAAVNLLSATTALRSLKITYIHYPGPRIFAKNMARDLKPFVQQLMEARASRSDTEAFASRKDTEPLSTDEYSDMVSFSMPMLGKERHFNTEYKETMMKLLDQDKRKEHRKLKF</sequence>
<evidence type="ECO:0000313" key="1">
    <source>
        <dbReference type="EMBL" id="SMQ54997.1"/>
    </source>
</evidence>
<name>A0A1X7S703_ZYMT9</name>
<proteinExistence type="predicted"/>
<dbReference type="EMBL" id="LT853702">
    <property type="protein sequence ID" value="SMQ54997.1"/>
    <property type="molecule type" value="Genomic_DNA"/>
</dbReference>